<comment type="pathway">
    <text evidence="1">Carbohydrate biosynthesis; gluconeogenesis.</text>
</comment>
<dbReference type="SUPFAM" id="SSF53795">
    <property type="entry name" value="PEP carboxykinase-like"/>
    <property type="match status" value="1"/>
</dbReference>
<dbReference type="Pfam" id="PF01293">
    <property type="entry name" value="PEPCK_ATP"/>
    <property type="match status" value="1"/>
</dbReference>
<reference evidence="8" key="1">
    <citation type="journal article" date="2021" name="PeerJ">
        <title>Extensive microbial diversity within the chicken gut microbiome revealed by metagenomics and culture.</title>
        <authorList>
            <person name="Gilroy R."/>
            <person name="Ravi A."/>
            <person name="Getino M."/>
            <person name="Pursley I."/>
            <person name="Horton D.L."/>
            <person name="Alikhan N.F."/>
            <person name="Baker D."/>
            <person name="Gharbi K."/>
            <person name="Hall N."/>
            <person name="Watson M."/>
            <person name="Adriaenssens E.M."/>
            <person name="Foster-Nyarko E."/>
            <person name="Jarju S."/>
            <person name="Secka A."/>
            <person name="Antonio M."/>
            <person name="Oren A."/>
            <person name="Chaudhuri R.R."/>
            <person name="La Ragione R."/>
            <person name="Hildebrand F."/>
            <person name="Pallen M.J."/>
        </authorList>
    </citation>
    <scope>NUCLEOTIDE SEQUENCE</scope>
    <source>
        <strain evidence="8">ChiSjej3B21-8574</strain>
    </source>
</reference>
<evidence type="ECO:0000313" key="9">
    <source>
        <dbReference type="Proteomes" id="UP000823904"/>
    </source>
</evidence>
<dbReference type="EMBL" id="DWWD01000049">
    <property type="protein sequence ID" value="HJC51717.1"/>
    <property type="molecule type" value="Genomic_DNA"/>
</dbReference>
<evidence type="ECO:0000256" key="7">
    <source>
        <dbReference type="ARBA" id="ARBA00047371"/>
    </source>
</evidence>
<reference evidence="8" key="2">
    <citation type="submission" date="2021-04" db="EMBL/GenBank/DDBJ databases">
        <authorList>
            <person name="Gilroy R."/>
        </authorList>
    </citation>
    <scope>NUCLEOTIDE SEQUENCE</scope>
    <source>
        <strain evidence="8">ChiSjej3B21-8574</strain>
    </source>
</reference>
<dbReference type="AlphaFoldDB" id="A0A9D2T9R7"/>
<keyword evidence="4" id="KW-0547">Nucleotide-binding</keyword>
<sequence>MSTKAYYKHDEIGKGKPGFSKTRSIIEAAFYGNNVVEVKDLKQAYELAKDSPGTIVTDMPVYKPEAIGLDEGTKVLLFNDGSVTGRCAAARRIASEPGVDTNALDLKVMDAVYDTRWSTLYHAQVYIGLDPEFMVKAHLLIPEGEENILYSWMLNFQYESVEYNEMYNKSRPIGDETDIYIFSDPQWQDKDYPLGLTYFNTDTNCAALLGMKYFGEHKKGTLTIAWAIANRNGYASCHGGQKEYQVSKDRHFVASFFGLSGSGKSTLTHAMHDNKYENITVLHDDAFIINTETGASIAMEPTYFDKTADYPTGCPDNKYLLTAQNCSATLDDEGKVVLVTEDIRNGNGRAIKSKLWSENRVDRIDSPVSAIFWIMKDPTIPPLVKIEGASLASVMGATLATKRTTAERLAPGVDPDRLVVEPYANPFRTYPLVNDYKKFRDLVRDRHVECYILNTGDFMGKDIEPSVTLSCIEQVVEGTAEFKPWGPFSSMRMLEVEGYIPDFTSQEYVDNLKARMTDRLNFVFDKDVEDGGYDRLPTQAKEALAKVIGEAHEMMAGDGGMGYQR</sequence>
<proteinExistence type="inferred from homology"/>
<evidence type="ECO:0000313" key="8">
    <source>
        <dbReference type="EMBL" id="HJC51717.1"/>
    </source>
</evidence>
<evidence type="ECO:0000256" key="4">
    <source>
        <dbReference type="ARBA" id="ARBA00022741"/>
    </source>
</evidence>
<gene>
    <name evidence="8" type="ORF">H9754_14285</name>
</gene>
<name>A0A9D2T9R7_9FIRM</name>
<dbReference type="InterPro" id="IPR008210">
    <property type="entry name" value="PEP_carboxykinase_N"/>
</dbReference>
<comment type="catalytic activity">
    <reaction evidence="7">
        <text>oxaloacetate + ATP = phosphoenolpyruvate + ADP + CO2</text>
        <dbReference type="Rhea" id="RHEA:18617"/>
        <dbReference type="ChEBI" id="CHEBI:16452"/>
        <dbReference type="ChEBI" id="CHEBI:16526"/>
        <dbReference type="ChEBI" id="CHEBI:30616"/>
        <dbReference type="ChEBI" id="CHEBI:58702"/>
        <dbReference type="ChEBI" id="CHEBI:456216"/>
        <dbReference type="EC" id="4.1.1.49"/>
    </reaction>
</comment>
<keyword evidence="6 8" id="KW-0456">Lyase</keyword>
<protein>
    <recommendedName>
        <fullName evidence="3">phosphoenolpyruvate carboxykinase (ATP)</fullName>
        <ecNumber evidence="3">4.1.1.49</ecNumber>
    </recommendedName>
</protein>
<keyword evidence="5" id="KW-0067">ATP-binding</keyword>
<dbReference type="SUPFAM" id="SSF68923">
    <property type="entry name" value="PEP carboxykinase N-terminal domain"/>
    <property type="match status" value="1"/>
</dbReference>
<dbReference type="InterPro" id="IPR001272">
    <property type="entry name" value="PEP_carboxykinase_ATP"/>
</dbReference>
<dbReference type="Gene3D" id="3.90.228.20">
    <property type="match status" value="1"/>
</dbReference>
<dbReference type="GO" id="GO:0005524">
    <property type="term" value="F:ATP binding"/>
    <property type="evidence" value="ECO:0007669"/>
    <property type="project" value="UniProtKB-KW"/>
</dbReference>
<comment type="caution">
    <text evidence="8">The sequence shown here is derived from an EMBL/GenBank/DDBJ whole genome shotgun (WGS) entry which is preliminary data.</text>
</comment>
<comment type="similarity">
    <text evidence="2">Belongs to the phosphoenolpyruvate carboxykinase (ATP) family.</text>
</comment>
<evidence type="ECO:0000256" key="6">
    <source>
        <dbReference type="ARBA" id="ARBA00023239"/>
    </source>
</evidence>
<accession>A0A9D2T9R7</accession>
<dbReference type="Proteomes" id="UP000823904">
    <property type="component" value="Unassembled WGS sequence"/>
</dbReference>
<evidence type="ECO:0000256" key="2">
    <source>
        <dbReference type="ARBA" id="ARBA00006052"/>
    </source>
</evidence>
<evidence type="ECO:0000256" key="1">
    <source>
        <dbReference type="ARBA" id="ARBA00004742"/>
    </source>
</evidence>
<dbReference type="EC" id="4.1.1.49" evidence="3"/>
<dbReference type="GO" id="GO:0006094">
    <property type="term" value="P:gluconeogenesis"/>
    <property type="evidence" value="ECO:0007669"/>
    <property type="project" value="InterPro"/>
</dbReference>
<evidence type="ECO:0000256" key="3">
    <source>
        <dbReference type="ARBA" id="ARBA00012363"/>
    </source>
</evidence>
<organism evidence="8 9">
    <name type="scientific">Candidatus Anaerostipes avistercoris</name>
    <dbReference type="NCBI Taxonomy" id="2838462"/>
    <lineage>
        <taxon>Bacteria</taxon>
        <taxon>Bacillati</taxon>
        <taxon>Bacillota</taxon>
        <taxon>Clostridia</taxon>
        <taxon>Lachnospirales</taxon>
        <taxon>Lachnospiraceae</taxon>
        <taxon>Anaerostipes</taxon>
    </lineage>
</organism>
<dbReference type="InterPro" id="IPR013035">
    <property type="entry name" value="PEP_carboxykinase_C"/>
</dbReference>
<evidence type="ECO:0000256" key="5">
    <source>
        <dbReference type="ARBA" id="ARBA00022840"/>
    </source>
</evidence>
<dbReference type="GO" id="GO:0004612">
    <property type="term" value="F:phosphoenolpyruvate carboxykinase (ATP) activity"/>
    <property type="evidence" value="ECO:0007669"/>
    <property type="project" value="UniProtKB-EC"/>
</dbReference>